<dbReference type="PANTHER" id="PTHR23026">
    <property type="entry name" value="NADPH NITROREDUCTASE"/>
    <property type="match status" value="1"/>
</dbReference>
<keyword evidence="2" id="KW-1185">Reference proteome</keyword>
<evidence type="ECO:0008006" key="3">
    <source>
        <dbReference type="Google" id="ProtNLM"/>
    </source>
</evidence>
<accession>A0A7G1IIR2</accession>
<dbReference type="GO" id="GO:0016491">
    <property type="term" value="F:oxidoreductase activity"/>
    <property type="evidence" value="ECO:0007669"/>
    <property type="project" value="InterPro"/>
</dbReference>
<dbReference type="PANTHER" id="PTHR23026:SF123">
    <property type="entry name" value="NAD(P)H NITROREDUCTASE RV3131-RELATED"/>
    <property type="match status" value="1"/>
</dbReference>
<dbReference type="Proteomes" id="UP000516380">
    <property type="component" value="Chromosome"/>
</dbReference>
<dbReference type="SUPFAM" id="SSF55469">
    <property type="entry name" value="FMN-dependent nitroreductase-like"/>
    <property type="match status" value="1"/>
</dbReference>
<dbReference type="InterPro" id="IPR000415">
    <property type="entry name" value="Nitroreductase-like"/>
</dbReference>
<dbReference type="EMBL" id="AP023343">
    <property type="protein sequence ID" value="BCI90344.1"/>
    <property type="molecule type" value="Genomic_DNA"/>
</dbReference>
<reference evidence="1 2" key="1">
    <citation type="submission" date="2020-07" db="EMBL/GenBank/DDBJ databases">
        <title>Mycobacterium kansasii (former subtype) with zoonotic potential isolated from diseased indoor pet cat, Japan.</title>
        <authorList>
            <person name="Fukano H."/>
            <person name="Terazono T."/>
            <person name="Hoshino Y."/>
        </authorList>
    </citation>
    <scope>NUCLEOTIDE SEQUENCE [LARGE SCALE GENOMIC DNA]</scope>
    <source>
        <strain evidence="1 2">Kuro-I</strain>
    </source>
</reference>
<evidence type="ECO:0000313" key="1">
    <source>
        <dbReference type="EMBL" id="BCI90344.1"/>
    </source>
</evidence>
<gene>
    <name evidence="1" type="ORF">NIIDMKKI_55500</name>
</gene>
<dbReference type="AlphaFoldDB" id="A0A7G1IIR2"/>
<proteinExistence type="predicted"/>
<name>A0A7G1IIR2_MYCKA</name>
<dbReference type="Gene3D" id="3.40.109.10">
    <property type="entry name" value="NADH Oxidase"/>
    <property type="match status" value="1"/>
</dbReference>
<dbReference type="InterPro" id="IPR050627">
    <property type="entry name" value="Nitroreductase/BluB"/>
</dbReference>
<protein>
    <recommendedName>
        <fullName evidence="3">Nitroreductase family protein</fullName>
    </recommendedName>
</protein>
<sequence>MDFAVRIGRGCAPSALASDTERLRVDVGRDFPVRSHHQRRPQITADWSKILVLSTPEDTRLDVLRCGEALSTVLLECTMAGMATCTLSHLIESSESRDLVRGLIGHRGEPQVLVRVGITPPIDDAPRPRRGGR</sequence>
<organism evidence="1 2">
    <name type="scientific">Mycobacterium kansasii</name>
    <dbReference type="NCBI Taxonomy" id="1768"/>
    <lineage>
        <taxon>Bacteria</taxon>
        <taxon>Bacillati</taxon>
        <taxon>Actinomycetota</taxon>
        <taxon>Actinomycetes</taxon>
        <taxon>Mycobacteriales</taxon>
        <taxon>Mycobacteriaceae</taxon>
        <taxon>Mycobacterium</taxon>
    </lineage>
</organism>
<evidence type="ECO:0000313" key="2">
    <source>
        <dbReference type="Proteomes" id="UP000516380"/>
    </source>
</evidence>